<sequence length="71" mass="8002">MGSMVSLGAPLEYSGRFRPGGEDARDGVPASYYNIPFRSFSYDPNFNEIDKMPPLTPKASYVQQKNFTRAY</sequence>
<accession>A0A2T1FMI1</accession>
<evidence type="ECO:0000256" key="1">
    <source>
        <dbReference type="SAM" id="MobiDB-lite"/>
    </source>
</evidence>
<evidence type="ECO:0000313" key="2">
    <source>
        <dbReference type="EMBL" id="PSB46220.1"/>
    </source>
</evidence>
<dbReference type="AlphaFoldDB" id="A0A2T1FMI1"/>
<name>A0A2T1FMI1_9CYAN</name>
<protein>
    <submittedName>
        <fullName evidence="2">Uncharacterized protein</fullName>
    </submittedName>
</protein>
<gene>
    <name evidence="2" type="ORF">C7B77_24890</name>
</gene>
<keyword evidence="3" id="KW-1185">Reference proteome</keyword>
<comment type="caution">
    <text evidence="2">The sequence shown here is derived from an EMBL/GenBank/DDBJ whole genome shotgun (WGS) entry which is preliminary data.</text>
</comment>
<reference evidence="2 3" key="1">
    <citation type="submission" date="2018-03" db="EMBL/GenBank/DDBJ databases">
        <title>The ancient ancestry and fast evolution of plastids.</title>
        <authorList>
            <person name="Moore K.R."/>
            <person name="Magnabosco C."/>
            <person name="Momper L."/>
            <person name="Gold D.A."/>
            <person name="Bosak T."/>
            <person name="Fournier G.P."/>
        </authorList>
    </citation>
    <scope>NUCLEOTIDE SEQUENCE [LARGE SCALE GENOMIC DNA]</scope>
    <source>
        <strain evidence="2 3">CCALA 037</strain>
    </source>
</reference>
<evidence type="ECO:0000313" key="3">
    <source>
        <dbReference type="Proteomes" id="UP000238937"/>
    </source>
</evidence>
<dbReference type="Proteomes" id="UP000238937">
    <property type="component" value="Unassembled WGS sequence"/>
</dbReference>
<proteinExistence type="predicted"/>
<dbReference type="EMBL" id="PVWO01000484">
    <property type="protein sequence ID" value="PSB46220.1"/>
    <property type="molecule type" value="Genomic_DNA"/>
</dbReference>
<organism evidence="2 3">
    <name type="scientific">Chamaesiphon polymorphus CCALA 037</name>
    <dbReference type="NCBI Taxonomy" id="2107692"/>
    <lineage>
        <taxon>Bacteria</taxon>
        <taxon>Bacillati</taxon>
        <taxon>Cyanobacteriota</taxon>
        <taxon>Cyanophyceae</taxon>
        <taxon>Gomontiellales</taxon>
        <taxon>Chamaesiphonaceae</taxon>
        <taxon>Chamaesiphon</taxon>
    </lineage>
</organism>
<feature type="region of interest" description="Disordered" evidence="1">
    <location>
        <begin position="1"/>
        <end position="26"/>
    </location>
</feature>